<evidence type="ECO:0000256" key="8">
    <source>
        <dbReference type="SAM" id="SignalP"/>
    </source>
</evidence>
<protein>
    <submittedName>
        <fullName evidence="9">Membrane protein involved in aromatic hydrocarbon degradation</fullName>
    </submittedName>
</protein>
<reference evidence="9 10" key="1">
    <citation type="submission" date="2006-12" db="EMBL/GenBank/DDBJ databases">
        <title>Complete sequence of Shewanella amazonensis SB2B.</title>
        <authorList>
            <consortium name="US DOE Joint Genome Institute"/>
            <person name="Copeland A."/>
            <person name="Lucas S."/>
            <person name="Lapidus A."/>
            <person name="Barry K."/>
            <person name="Detter J.C."/>
            <person name="Glavina del Rio T."/>
            <person name="Hammon N."/>
            <person name="Israni S."/>
            <person name="Dalin E."/>
            <person name="Tice H."/>
            <person name="Pitluck S."/>
            <person name="Munk A.C."/>
            <person name="Brettin T."/>
            <person name="Bruce D."/>
            <person name="Han C."/>
            <person name="Tapia R."/>
            <person name="Gilna P."/>
            <person name="Schmutz J."/>
            <person name="Larimer F."/>
            <person name="Land M."/>
            <person name="Hauser L."/>
            <person name="Kyrpides N."/>
            <person name="Mikhailova N."/>
            <person name="Fredrickson J."/>
            <person name="Richardson P."/>
        </authorList>
    </citation>
    <scope>NUCLEOTIDE SEQUENCE [LARGE SCALE GENOMIC DNA]</scope>
    <source>
        <strain evidence="10">ATCC BAA-1098 / SB2B</strain>
    </source>
</reference>
<dbReference type="PANTHER" id="PTHR35093">
    <property type="entry name" value="OUTER MEMBRANE PROTEIN NMB0088-RELATED"/>
    <property type="match status" value="1"/>
</dbReference>
<dbReference type="GO" id="GO:0015483">
    <property type="term" value="F:long-chain fatty acid transporting porin activity"/>
    <property type="evidence" value="ECO:0007669"/>
    <property type="project" value="TreeGrafter"/>
</dbReference>
<dbReference type="PANTHER" id="PTHR35093:SF8">
    <property type="entry name" value="OUTER MEMBRANE PROTEIN NMB0088-RELATED"/>
    <property type="match status" value="1"/>
</dbReference>
<evidence type="ECO:0000256" key="1">
    <source>
        <dbReference type="ARBA" id="ARBA00004571"/>
    </source>
</evidence>
<evidence type="ECO:0000256" key="7">
    <source>
        <dbReference type="ARBA" id="ARBA00023237"/>
    </source>
</evidence>
<keyword evidence="6" id="KW-0472">Membrane</keyword>
<proteinExistence type="inferred from homology"/>
<feature type="chain" id="PRO_5002637066" evidence="8">
    <location>
        <begin position="26"/>
        <end position="452"/>
    </location>
</feature>
<dbReference type="HOGENOM" id="CLU_035981_0_0_6"/>
<comment type="subcellular location">
    <subcellularLocation>
        <location evidence="1">Cell outer membrane</location>
        <topology evidence="1">Multi-pass membrane protein</topology>
    </subcellularLocation>
</comment>
<dbReference type="KEGG" id="saz:Sama_0339"/>
<dbReference type="AlphaFoldDB" id="A1S2E4"/>
<evidence type="ECO:0000313" key="9">
    <source>
        <dbReference type="EMBL" id="ABL98550.1"/>
    </source>
</evidence>
<keyword evidence="4" id="KW-0812">Transmembrane</keyword>
<feature type="signal peptide" evidence="8">
    <location>
        <begin position="1"/>
        <end position="25"/>
    </location>
</feature>
<dbReference type="InterPro" id="IPR005017">
    <property type="entry name" value="OMPP1/FadL/TodX"/>
</dbReference>
<evidence type="ECO:0000256" key="3">
    <source>
        <dbReference type="ARBA" id="ARBA00022452"/>
    </source>
</evidence>
<keyword evidence="5 8" id="KW-0732">Signal</keyword>
<evidence type="ECO:0000256" key="5">
    <source>
        <dbReference type="ARBA" id="ARBA00022729"/>
    </source>
</evidence>
<keyword evidence="10" id="KW-1185">Reference proteome</keyword>
<keyword evidence="3" id="KW-1134">Transmembrane beta strand</keyword>
<comment type="similarity">
    <text evidence="2">Belongs to the OmpP1/FadL family.</text>
</comment>
<dbReference type="Gene3D" id="2.40.160.60">
    <property type="entry name" value="Outer membrane protein transport protein (OMPP1/FadL/TodX)"/>
    <property type="match status" value="1"/>
</dbReference>
<evidence type="ECO:0000256" key="4">
    <source>
        <dbReference type="ARBA" id="ARBA00022692"/>
    </source>
</evidence>
<evidence type="ECO:0000256" key="6">
    <source>
        <dbReference type="ARBA" id="ARBA00023136"/>
    </source>
</evidence>
<dbReference type="STRING" id="326297.Sama_0339"/>
<dbReference type="Proteomes" id="UP000009175">
    <property type="component" value="Chromosome"/>
</dbReference>
<dbReference type="eggNOG" id="COG2067">
    <property type="taxonomic scope" value="Bacteria"/>
</dbReference>
<dbReference type="SUPFAM" id="SSF56935">
    <property type="entry name" value="Porins"/>
    <property type="match status" value="1"/>
</dbReference>
<sequence length="452" mass="48249">MIMKKSVLTFAVSAALMGITTQVNAAGFQLAEYSATGLGRAFAGEAAMADNAAAQARNPAMLAYLSGRQVSGGGIYVATEVDVTGDVHIASPVLGPQGVTLNADAYDVADSALIPNFYYSSQINDNWTWGLAVNSNYGLATELPATHAASLFGHHTEITTVEFNPNIAYRLNDAVTLGAGVRIVYGDGSIGAATPYWVGAIKANPNLPAQIAARLPEPGTVLKTMEGDDVSYGWQVGGSWQPSENHRFGLAYHSGVELELSGSAAGLVYTGGQNLDIEGYLPLELPAFAELSSFHQLSDDVALHASVNWTQWSVFDRLVAYFPGETKPVGGIESDLVKEENFKDSWRVAVGSTWNVNKDWTVRSGFAVDRTAVDDEFRTTTIPDSDRLWFSLGAGYRASENLTVDMAITYIRAHGFAPIDEHQDLAGLAQVSFNGEAGGSVWLAGVQLSYKM</sequence>
<dbReference type="GO" id="GO:0009279">
    <property type="term" value="C:cell outer membrane"/>
    <property type="evidence" value="ECO:0007669"/>
    <property type="project" value="UniProtKB-SubCell"/>
</dbReference>
<gene>
    <name evidence="9" type="ordered locus">Sama_0339</name>
</gene>
<evidence type="ECO:0000313" key="10">
    <source>
        <dbReference type="Proteomes" id="UP000009175"/>
    </source>
</evidence>
<dbReference type="Pfam" id="PF03349">
    <property type="entry name" value="Toluene_X"/>
    <property type="match status" value="1"/>
</dbReference>
<organism evidence="9 10">
    <name type="scientific">Shewanella amazonensis (strain ATCC BAA-1098 / SB2B)</name>
    <dbReference type="NCBI Taxonomy" id="326297"/>
    <lineage>
        <taxon>Bacteria</taxon>
        <taxon>Pseudomonadati</taxon>
        <taxon>Pseudomonadota</taxon>
        <taxon>Gammaproteobacteria</taxon>
        <taxon>Alteromonadales</taxon>
        <taxon>Shewanellaceae</taxon>
        <taxon>Shewanella</taxon>
    </lineage>
</organism>
<accession>A1S2E4</accession>
<dbReference type="EMBL" id="CP000507">
    <property type="protein sequence ID" value="ABL98550.1"/>
    <property type="molecule type" value="Genomic_DNA"/>
</dbReference>
<name>A1S2E4_SHEAM</name>
<evidence type="ECO:0000256" key="2">
    <source>
        <dbReference type="ARBA" id="ARBA00008163"/>
    </source>
</evidence>
<keyword evidence="7" id="KW-0998">Cell outer membrane</keyword>